<evidence type="ECO:0000313" key="2">
    <source>
        <dbReference type="Proteomes" id="UP000176562"/>
    </source>
</evidence>
<dbReference type="InterPro" id="IPR021308">
    <property type="entry name" value="GfcB"/>
</dbReference>
<dbReference type="KEGG" id="rhp:LPB142_08215"/>
<dbReference type="EMBL" id="CP017781">
    <property type="protein sequence ID" value="AOZ69303.1"/>
    <property type="molecule type" value="Genomic_DNA"/>
</dbReference>
<name>A0A1D9MBX0_9RHOB</name>
<sequence>MTRALPVILAPLLAALIGLTGCANTEITLLSPAIEQAARRFSRAEAAPVPAFAAADRAGAPVMIAALDKTPDRAAAFLRQSVSQDGVSTWITLDGSQMMFRDGLLVGTRGLTGDVLAADAGESAALIRALGTGVATRIMTVIDGEDQARRLAFRCQIAPNRADLVDLGPIQVQTRTVVEDCRGNGMDFVNYYWLEPRSREIIQSGQWAGPSNGKISMRKALR</sequence>
<reference evidence="1 2" key="1">
    <citation type="submission" date="2016-10" db="EMBL/GenBank/DDBJ databases">
        <title>Rhodobacter sp. LPB0142, isolated from sea water.</title>
        <authorList>
            <person name="Kim E."/>
            <person name="Yi H."/>
        </authorList>
    </citation>
    <scope>NUCLEOTIDE SEQUENCE [LARGE SCALE GENOMIC DNA]</scope>
    <source>
        <strain evidence="1 2">LPB0142</strain>
    </source>
</reference>
<evidence type="ECO:0000313" key="1">
    <source>
        <dbReference type="EMBL" id="AOZ69303.1"/>
    </source>
</evidence>
<dbReference type="Gene3D" id="2.40.360.10">
    <property type="entry name" value="YmcC-like"/>
    <property type="match status" value="1"/>
</dbReference>
<accession>A0A1D9MBX0</accession>
<dbReference type="SUPFAM" id="SSF159270">
    <property type="entry name" value="YmcC-like"/>
    <property type="match status" value="1"/>
</dbReference>
<dbReference type="STRING" id="1850250.LPB142_08215"/>
<dbReference type="PROSITE" id="PS51257">
    <property type="entry name" value="PROKAR_LIPOPROTEIN"/>
    <property type="match status" value="1"/>
</dbReference>
<dbReference type="InterPro" id="IPR023373">
    <property type="entry name" value="YmcC_sf"/>
</dbReference>
<keyword evidence="2" id="KW-1185">Reference proteome</keyword>
<dbReference type="AlphaFoldDB" id="A0A1D9MBX0"/>
<dbReference type="RefSeq" id="WP_071166076.1">
    <property type="nucleotide sequence ID" value="NZ_CP017781.1"/>
</dbReference>
<proteinExistence type="predicted"/>
<gene>
    <name evidence="1" type="ORF">LPB142_08215</name>
</gene>
<organism evidence="1 2">
    <name type="scientific">Rhodobacter xanthinilyticus</name>
    <dbReference type="NCBI Taxonomy" id="1850250"/>
    <lineage>
        <taxon>Bacteria</taxon>
        <taxon>Pseudomonadati</taxon>
        <taxon>Pseudomonadota</taxon>
        <taxon>Alphaproteobacteria</taxon>
        <taxon>Rhodobacterales</taxon>
        <taxon>Rhodobacter group</taxon>
        <taxon>Rhodobacter</taxon>
    </lineage>
</organism>
<dbReference type="Pfam" id="PF11102">
    <property type="entry name" value="YjbF"/>
    <property type="match status" value="1"/>
</dbReference>
<protein>
    <recommendedName>
        <fullName evidence="3">YjbF family lipoprotein</fullName>
    </recommendedName>
</protein>
<evidence type="ECO:0008006" key="3">
    <source>
        <dbReference type="Google" id="ProtNLM"/>
    </source>
</evidence>
<dbReference type="Proteomes" id="UP000176562">
    <property type="component" value="Chromosome"/>
</dbReference>